<evidence type="ECO:0000259" key="2">
    <source>
        <dbReference type="PROSITE" id="PS50086"/>
    </source>
</evidence>
<name>A0ABR2VSX9_9FUNG</name>
<dbReference type="Proteomes" id="UP001479436">
    <property type="component" value="Unassembled WGS sequence"/>
</dbReference>
<accession>A0ABR2VSX9</accession>
<dbReference type="Gene3D" id="1.10.8.270">
    <property type="entry name" value="putative rabgap domain of human tbc1 domain family member 14 like domains"/>
    <property type="match status" value="1"/>
</dbReference>
<evidence type="ECO:0000313" key="3">
    <source>
        <dbReference type="EMBL" id="KAK9696288.1"/>
    </source>
</evidence>
<organism evidence="3 4">
    <name type="scientific">Basidiobolus ranarum</name>
    <dbReference type="NCBI Taxonomy" id="34480"/>
    <lineage>
        <taxon>Eukaryota</taxon>
        <taxon>Fungi</taxon>
        <taxon>Fungi incertae sedis</taxon>
        <taxon>Zoopagomycota</taxon>
        <taxon>Entomophthoromycotina</taxon>
        <taxon>Basidiobolomycetes</taxon>
        <taxon>Basidiobolales</taxon>
        <taxon>Basidiobolaceae</taxon>
        <taxon>Basidiobolus</taxon>
    </lineage>
</organism>
<dbReference type="PANTHER" id="PTHR47219">
    <property type="entry name" value="RAB GTPASE-ACTIVATING PROTEIN 1-LIKE"/>
    <property type="match status" value="1"/>
</dbReference>
<dbReference type="PANTHER" id="PTHR47219:SF9">
    <property type="entry name" value="GTPASE ACTIVATING PROTEIN AND CENTROSOME-ASSOCIATED, ISOFORM B"/>
    <property type="match status" value="1"/>
</dbReference>
<sequence length="618" mass="69699">MAEELRQFAMEGGIGTCVAEEDASKLVKNTLPFFTGDIIVILDHIKDDIYQGYCDDRIGHFSIDSVHVIYLNVVGTPVRRRDTLYNDVKGISRRAKGRGRDNSMLLDTENQPVDLRKLTLIDTSENASNVSVVVKSNGEYKENDTDSNNTYTTKSATELATSLEKDPVYNTSPLQVPASNESSDGVTILLTPSHEANTIDVQGYSSKEECDDITKEVSLARNEEEISSLNSGSASSLPRTMSKSSAFDDDPEEPFNHPEETDHSNPGSTNQHLTVDNYGFLCDASDSESFISIQDLGAQHSRLGRVLGLHKDKEAKWIEILSGYNVDYVKHSTRVKRLVGYGIPDSLRGQVWQYLADSHAYRQPGLYQELLSKERLEIYDVIEKDIQRCYPDHIMFYEANGDGQVNLYDVLKAYAQYNPEVGYCQGMGRLVGMMLMQNISPEDTFWLLVATIDKYLSGYYTPTLSKLRIHAAVFDRLLLMHNPKLHRKLASNDVVPLMYMTQWFLTVYTMTLPWSTVLHVWDLLFLRGVKVLFRIGLAILDCCKDHLLNHCPSNTEILSFLLHIPHELLQPNAILEASKKVNLKTSDIEKLSKKAEELGLADRGPTRDTKKLRKRGLI</sequence>
<dbReference type="EMBL" id="JASJQH010007983">
    <property type="protein sequence ID" value="KAK9696288.1"/>
    <property type="molecule type" value="Genomic_DNA"/>
</dbReference>
<dbReference type="Pfam" id="PF00566">
    <property type="entry name" value="RabGAP-TBC"/>
    <property type="match status" value="1"/>
</dbReference>
<dbReference type="PROSITE" id="PS50086">
    <property type="entry name" value="TBC_RABGAP"/>
    <property type="match status" value="1"/>
</dbReference>
<dbReference type="SMART" id="SM00164">
    <property type="entry name" value="TBC"/>
    <property type="match status" value="1"/>
</dbReference>
<dbReference type="InterPro" id="IPR000195">
    <property type="entry name" value="Rab-GAP-TBC_dom"/>
</dbReference>
<keyword evidence="4" id="KW-1185">Reference proteome</keyword>
<evidence type="ECO:0000256" key="1">
    <source>
        <dbReference type="SAM" id="MobiDB-lite"/>
    </source>
</evidence>
<dbReference type="Gene3D" id="1.10.10.750">
    <property type="entry name" value="Ypt/Rab-GAP domain of gyp1p, domain 1"/>
    <property type="match status" value="1"/>
</dbReference>
<dbReference type="InterPro" id="IPR036028">
    <property type="entry name" value="SH3-like_dom_sf"/>
</dbReference>
<gene>
    <name evidence="3" type="ORF">K7432_012559</name>
</gene>
<dbReference type="SUPFAM" id="SSF50044">
    <property type="entry name" value="SH3-domain"/>
    <property type="match status" value="1"/>
</dbReference>
<comment type="caution">
    <text evidence="3">The sequence shown here is derived from an EMBL/GenBank/DDBJ whole genome shotgun (WGS) entry which is preliminary data.</text>
</comment>
<protein>
    <recommendedName>
        <fullName evidence="2">Rab-GAP TBC domain-containing protein</fullName>
    </recommendedName>
</protein>
<dbReference type="InterPro" id="IPR035969">
    <property type="entry name" value="Rab-GAP_TBC_sf"/>
</dbReference>
<evidence type="ECO:0000313" key="4">
    <source>
        <dbReference type="Proteomes" id="UP001479436"/>
    </source>
</evidence>
<feature type="region of interest" description="Disordered" evidence="1">
    <location>
        <begin position="166"/>
        <end position="185"/>
    </location>
</feature>
<feature type="domain" description="Rab-GAP TBC" evidence="2">
    <location>
        <begin position="342"/>
        <end position="528"/>
    </location>
</feature>
<reference evidence="3 4" key="1">
    <citation type="submission" date="2023-04" db="EMBL/GenBank/DDBJ databases">
        <title>Genome of Basidiobolus ranarum AG-B5.</title>
        <authorList>
            <person name="Stajich J.E."/>
            <person name="Carter-House D."/>
            <person name="Gryganskyi A."/>
        </authorList>
    </citation>
    <scope>NUCLEOTIDE SEQUENCE [LARGE SCALE GENOMIC DNA]</scope>
    <source>
        <strain evidence="3 4">AG-B5</strain>
    </source>
</reference>
<dbReference type="InterPro" id="IPR050302">
    <property type="entry name" value="Rab_GAP_TBC_domain"/>
</dbReference>
<dbReference type="Gene3D" id="1.10.472.80">
    <property type="entry name" value="Ypt/Rab-GAP domain of gyp1p, domain 3"/>
    <property type="match status" value="1"/>
</dbReference>
<dbReference type="SUPFAM" id="SSF47923">
    <property type="entry name" value="Ypt/Rab-GAP domain of gyp1p"/>
    <property type="match status" value="2"/>
</dbReference>
<feature type="compositionally biased region" description="Low complexity" evidence="1">
    <location>
        <begin position="227"/>
        <end position="236"/>
    </location>
</feature>
<feature type="compositionally biased region" description="Basic and acidic residues" evidence="1">
    <location>
        <begin position="254"/>
        <end position="263"/>
    </location>
</feature>
<feature type="region of interest" description="Disordered" evidence="1">
    <location>
        <begin position="221"/>
        <end position="272"/>
    </location>
</feature>
<proteinExistence type="predicted"/>
<feature type="compositionally biased region" description="Polar residues" evidence="1">
    <location>
        <begin position="169"/>
        <end position="185"/>
    </location>
</feature>